<keyword evidence="7" id="KW-1185">Reference proteome</keyword>
<evidence type="ECO:0000256" key="4">
    <source>
        <dbReference type="SAM" id="SignalP"/>
    </source>
</evidence>
<evidence type="ECO:0000256" key="1">
    <source>
        <dbReference type="ARBA" id="ARBA00010088"/>
    </source>
</evidence>
<sequence>MIRRADPARRTLLPATAALTAAGLLLSGCSSLGAGASGEPTSGGATGAVVEGIPEELRRYYSQTVVWADCTFEVETGGAQDDLQCADVEVPLDYADPSGETTTVVMSRLPARGDARGSLLLNPGGPGASGVDAMLYAQHTVTGDVREAYDVVGFDPRGVSRSEGIECLDDAELDEWRAEPMFDPQDQPVEQIREEYAELGAACVQGSGELVSRMDTVSAARDMDVLRAVLGDERTTYLGFSYGTHLGAVYAELFPDRVGRFVLDGGVDATLSDMEATADQAEGFEDNLRHWVRQCQSEIRGCVVAGASVDEATTRIQELVASVDAETVTAADGRRVTTTNVVEGILGPLYSTTTYETLNEYLGAAFDGDFSALLARSDATHGRNAEGRYTSNTTVAFTAVNCLDRPDVTVTAEQMAQHQEELERVAPTFGPYLGYGDAACQGWPAAPAGLSEPLDAAGADPVLVVGTTHDPATPYHWSEALVEQLDSARLLTYDSYGHTAYTSGNRCVRDAVDAYLLEGELPAEGTTCS</sequence>
<dbReference type="SUPFAM" id="SSF53474">
    <property type="entry name" value="alpha/beta-Hydrolases"/>
    <property type="match status" value="1"/>
</dbReference>
<dbReference type="PROSITE" id="PS51318">
    <property type="entry name" value="TAT"/>
    <property type="match status" value="1"/>
</dbReference>
<reference evidence="6 7" key="1">
    <citation type="journal article" date="2019" name="Int. J. Syst. Evol. Microbiol.">
        <title>The Global Catalogue of Microorganisms (GCM) 10K type strain sequencing project: providing services to taxonomists for standard genome sequencing and annotation.</title>
        <authorList>
            <consortium name="The Broad Institute Genomics Platform"/>
            <consortium name="The Broad Institute Genome Sequencing Center for Infectious Disease"/>
            <person name="Wu L."/>
            <person name="Ma J."/>
        </authorList>
    </citation>
    <scope>NUCLEOTIDE SEQUENCE [LARGE SCALE GENOMIC DNA]</scope>
    <source>
        <strain evidence="6 7">JCM 14735</strain>
    </source>
</reference>
<keyword evidence="3 6" id="KW-0378">Hydrolase</keyword>
<feature type="chain" id="PRO_5047440156" evidence="4">
    <location>
        <begin position="37"/>
        <end position="529"/>
    </location>
</feature>
<comment type="similarity">
    <text evidence="1">Belongs to the peptidase S33 family.</text>
</comment>
<feature type="signal peptide" evidence="4">
    <location>
        <begin position="1"/>
        <end position="36"/>
    </location>
</feature>
<dbReference type="InterPro" id="IPR029058">
    <property type="entry name" value="AB_hydrolase_fold"/>
</dbReference>
<evidence type="ECO:0000313" key="7">
    <source>
        <dbReference type="Proteomes" id="UP001501204"/>
    </source>
</evidence>
<evidence type="ECO:0000256" key="2">
    <source>
        <dbReference type="ARBA" id="ARBA00022729"/>
    </source>
</evidence>
<accession>A0ABN2KRF2</accession>
<gene>
    <name evidence="6" type="ORF">GCM10009767_21040</name>
</gene>
<protein>
    <submittedName>
        <fullName evidence="6">Alpha/beta hydrolase</fullName>
    </submittedName>
</protein>
<evidence type="ECO:0000256" key="3">
    <source>
        <dbReference type="ARBA" id="ARBA00022801"/>
    </source>
</evidence>
<proteinExistence type="inferred from homology"/>
<evidence type="ECO:0000313" key="6">
    <source>
        <dbReference type="EMBL" id="GAA1761914.1"/>
    </source>
</evidence>
<dbReference type="Gene3D" id="3.40.50.1820">
    <property type="entry name" value="alpha/beta hydrolase"/>
    <property type="match status" value="1"/>
</dbReference>
<dbReference type="EMBL" id="BAAAOA010000024">
    <property type="protein sequence ID" value="GAA1761914.1"/>
    <property type="molecule type" value="Genomic_DNA"/>
</dbReference>
<dbReference type="Pfam" id="PF08386">
    <property type="entry name" value="Abhydrolase_4"/>
    <property type="match status" value="1"/>
</dbReference>
<keyword evidence="2 4" id="KW-0732">Signal</keyword>
<dbReference type="InterPro" id="IPR013595">
    <property type="entry name" value="Pept_S33_TAP-like_C"/>
</dbReference>
<comment type="caution">
    <text evidence="6">The sequence shown here is derived from an EMBL/GenBank/DDBJ whole genome shotgun (WGS) entry which is preliminary data.</text>
</comment>
<dbReference type="PROSITE" id="PS51257">
    <property type="entry name" value="PROKAR_LIPOPROTEIN"/>
    <property type="match status" value="1"/>
</dbReference>
<name>A0ABN2KRF2_9MICC</name>
<dbReference type="InterPro" id="IPR051601">
    <property type="entry name" value="Serine_prot/Carboxylest_S33"/>
</dbReference>
<evidence type="ECO:0000259" key="5">
    <source>
        <dbReference type="Pfam" id="PF08386"/>
    </source>
</evidence>
<dbReference type="GO" id="GO:0016787">
    <property type="term" value="F:hydrolase activity"/>
    <property type="evidence" value="ECO:0007669"/>
    <property type="project" value="UniProtKB-KW"/>
</dbReference>
<dbReference type="PANTHER" id="PTHR43248">
    <property type="entry name" value="2-SUCCINYL-6-HYDROXY-2,4-CYCLOHEXADIENE-1-CARBOXYLATE SYNTHASE"/>
    <property type="match status" value="1"/>
</dbReference>
<organism evidence="6 7">
    <name type="scientific">Kocuria aegyptia</name>
    <dbReference type="NCBI Taxonomy" id="330943"/>
    <lineage>
        <taxon>Bacteria</taxon>
        <taxon>Bacillati</taxon>
        <taxon>Actinomycetota</taxon>
        <taxon>Actinomycetes</taxon>
        <taxon>Micrococcales</taxon>
        <taxon>Micrococcaceae</taxon>
        <taxon>Kocuria</taxon>
    </lineage>
</organism>
<dbReference type="InterPro" id="IPR006311">
    <property type="entry name" value="TAT_signal"/>
</dbReference>
<dbReference type="Proteomes" id="UP001501204">
    <property type="component" value="Unassembled WGS sequence"/>
</dbReference>
<dbReference type="PANTHER" id="PTHR43248:SF29">
    <property type="entry name" value="TRIPEPTIDYL AMINOPEPTIDASE"/>
    <property type="match status" value="1"/>
</dbReference>
<dbReference type="RefSeq" id="WP_344122277.1">
    <property type="nucleotide sequence ID" value="NZ_BAAAOA010000024.1"/>
</dbReference>
<feature type="domain" description="Peptidase S33 tripeptidyl aminopeptidase-like C-terminal" evidence="5">
    <location>
        <begin position="427"/>
        <end position="528"/>
    </location>
</feature>